<evidence type="ECO:0000256" key="8">
    <source>
        <dbReference type="SAM" id="MobiDB-lite"/>
    </source>
</evidence>
<feature type="region of interest" description="Disordered" evidence="8">
    <location>
        <begin position="1"/>
        <end position="61"/>
    </location>
</feature>
<evidence type="ECO:0000256" key="7">
    <source>
        <dbReference type="ARBA" id="ARBA00022840"/>
    </source>
</evidence>
<keyword evidence="7" id="KW-0067">ATP-binding</keyword>
<evidence type="ECO:0000313" key="10">
    <source>
        <dbReference type="EMBL" id="KAL3231773.1"/>
    </source>
</evidence>
<dbReference type="Gene3D" id="3.40.50.300">
    <property type="entry name" value="P-loop containing nucleotide triphosphate hydrolases"/>
    <property type="match status" value="1"/>
</dbReference>
<dbReference type="PANTHER" id="PTHR12755:SF3">
    <property type="entry name" value="POLYNUCLEOTIDE 5'-HYDROXYL-KINASE NOL9"/>
    <property type="match status" value="1"/>
</dbReference>
<comment type="caution">
    <text evidence="10">The sequence shown here is derived from an EMBL/GenBank/DDBJ whole genome shotgun (WGS) entry which is preliminary data.</text>
</comment>
<proteinExistence type="inferred from homology"/>
<accession>A0ABR4NTH2</accession>
<protein>
    <recommendedName>
        <fullName evidence="3">Polynucleotide 5'-hydroxyl-kinase GRC3</fullName>
    </recommendedName>
    <alternativeName>
        <fullName evidence="2">Polynucleotide 5'-hydroxyl-kinase grc3</fullName>
    </alternativeName>
</protein>
<feature type="compositionally biased region" description="Acidic residues" evidence="8">
    <location>
        <begin position="38"/>
        <end position="48"/>
    </location>
</feature>
<reference evidence="10 11" key="1">
    <citation type="submission" date="2024-05" db="EMBL/GenBank/DDBJ databases">
        <title>Long read based assembly of the Candida bracarensis genome reveals expanded adhesin content.</title>
        <authorList>
            <person name="Marcet-Houben M."/>
            <person name="Ksiezopolska E."/>
            <person name="Gabaldon T."/>
        </authorList>
    </citation>
    <scope>NUCLEOTIDE SEQUENCE [LARGE SCALE GENOMIC DNA]</scope>
    <source>
        <strain evidence="10 11">CBM6</strain>
    </source>
</reference>
<name>A0ABR4NTH2_9SACH</name>
<keyword evidence="4" id="KW-0808">Transferase</keyword>
<evidence type="ECO:0000313" key="11">
    <source>
        <dbReference type="Proteomes" id="UP001623330"/>
    </source>
</evidence>
<evidence type="ECO:0000256" key="3">
    <source>
        <dbReference type="ARBA" id="ARBA00019824"/>
    </source>
</evidence>
<sequence>MSTEELETLGYNDSDSSVDSSSSDESTEPIRKRKVLEDEYESDDEDTSNDTRLDNELPKNTGDFAPTIGVNTLSKHDSVTVLLRGKERILISGLFSVRIIKGGIVYNGSHYNASKETFNFWHPLSHAIPEIKSSFYAGFEEERTIQHFDSNLSANEYNNYDTVLQITNSYSRKLLNAEQLFSNIKNLWVPRDSFLKKSTNNDYSFDIITPENNAEISILRYTKQWTDCIQKLDFNQKNASYDVRVLILGGKNSGKSTFIRTLTEKILYSSLNTKFNEDKEMIYLDLDPGQPEYSFPDCISMNRLSSRYRNFGQHFGQVKFETIKQLYIGSSSPQDFPSHYLDSVQSLIASFDDEMFAGTSCVNLPGWVKGFGLNILQKVLEFYKPTDIVYLESRATLQHFPEIKIPASFTSSMNVNYSPRIHRIPAGFAGTNNDNILKYRFVASDFRIYRLLCLLHRKLGATTSWDYDFNPLIKYSPYKLSFGHNGIRGIKLSHEFSSLNGENILKAIEGTIIGMYHVPDDLSLDSISDFKLANLDSIRMSSLDFKTLGLVHSVNIPERYINIYIPIDSLNELKATNRSIIIARMNTETPFCELYPAPKILKLESTSPFVTFDRRKKYEHVWKVRRNVKRKGHHI</sequence>
<dbReference type="PANTHER" id="PTHR12755">
    <property type="entry name" value="CLEAVAGE/POLYADENYLATION FACTOR IA SUBUNIT CLP1P"/>
    <property type="match status" value="1"/>
</dbReference>
<evidence type="ECO:0000256" key="1">
    <source>
        <dbReference type="ARBA" id="ARBA00011003"/>
    </source>
</evidence>
<evidence type="ECO:0000256" key="6">
    <source>
        <dbReference type="ARBA" id="ARBA00022777"/>
    </source>
</evidence>
<evidence type="ECO:0000256" key="2">
    <source>
        <dbReference type="ARBA" id="ARBA00018706"/>
    </source>
</evidence>
<dbReference type="InterPro" id="IPR045116">
    <property type="entry name" value="Clp1/Grc3"/>
</dbReference>
<evidence type="ECO:0000256" key="5">
    <source>
        <dbReference type="ARBA" id="ARBA00022741"/>
    </source>
</evidence>
<comment type="similarity">
    <text evidence="1">Belongs to the Clp1 family. NOL9/GRC3 subfamily.</text>
</comment>
<dbReference type="EMBL" id="JBEVYD010000006">
    <property type="protein sequence ID" value="KAL3231773.1"/>
    <property type="molecule type" value="Genomic_DNA"/>
</dbReference>
<evidence type="ECO:0000256" key="4">
    <source>
        <dbReference type="ARBA" id="ARBA00022679"/>
    </source>
</evidence>
<feature type="domain" description="Clp1 P-loop" evidence="9">
    <location>
        <begin position="249"/>
        <end position="424"/>
    </location>
</feature>
<dbReference type="Pfam" id="PF16575">
    <property type="entry name" value="CLP1_P"/>
    <property type="match status" value="1"/>
</dbReference>
<dbReference type="InterPro" id="IPR032319">
    <property type="entry name" value="CLP1_P"/>
</dbReference>
<keyword evidence="6" id="KW-0418">Kinase</keyword>
<keyword evidence="11" id="KW-1185">Reference proteome</keyword>
<keyword evidence="5" id="KW-0547">Nucleotide-binding</keyword>
<organism evidence="10 11">
    <name type="scientific">Nakaseomyces bracarensis</name>
    <dbReference type="NCBI Taxonomy" id="273131"/>
    <lineage>
        <taxon>Eukaryota</taxon>
        <taxon>Fungi</taxon>
        <taxon>Dikarya</taxon>
        <taxon>Ascomycota</taxon>
        <taxon>Saccharomycotina</taxon>
        <taxon>Saccharomycetes</taxon>
        <taxon>Saccharomycetales</taxon>
        <taxon>Saccharomycetaceae</taxon>
        <taxon>Nakaseomyces</taxon>
    </lineage>
</organism>
<dbReference type="InterPro" id="IPR027417">
    <property type="entry name" value="P-loop_NTPase"/>
</dbReference>
<feature type="compositionally biased region" description="Low complexity" evidence="8">
    <location>
        <begin position="13"/>
        <end position="24"/>
    </location>
</feature>
<gene>
    <name evidence="10" type="ORF">RNJ44_00308</name>
</gene>
<dbReference type="Proteomes" id="UP001623330">
    <property type="component" value="Unassembled WGS sequence"/>
</dbReference>
<evidence type="ECO:0000259" key="9">
    <source>
        <dbReference type="Pfam" id="PF16575"/>
    </source>
</evidence>